<organism evidence="3 4">
    <name type="scientific">Cohnella yongneupensis</name>
    <dbReference type="NCBI Taxonomy" id="425006"/>
    <lineage>
        <taxon>Bacteria</taxon>
        <taxon>Bacillati</taxon>
        <taxon>Bacillota</taxon>
        <taxon>Bacilli</taxon>
        <taxon>Bacillales</taxon>
        <taxon>Paenibacillaceae</taxon>
        <taxon>Cohnella</taxon>
    </lineage>
</organism>
<dbReference type="InterPro" id="IPR024207">
    <property type="entry name" value="CotJB_dom"/>
</dbReference>
<gene>
    <name evidence="3" type="ORF">ACFPQ4_07750</name>
</gene>
<feature type="region of interest" description="Disordered" evidence="1">
    <location>
        <begin position="1"/>
        <end position="25"/>
    </location>
</feature>
<reference evidence="4" key="1">
    <citation type="journal article" date="2019" name="Int. J. Syst. Evol. Microbiol.">
        <title>The Global Catalogue of Microorganisms (GCM) 10K type strain sequencing project: providing services to taxonomists for standard genome sequencing and annotation.</title>
        <authorList>
            <consortium name="The Broad Institute Genomics Platform"/>
            <consortium name="The Broad Institute Genome Sequencing Center for Infectious Disease"/>
            <person name="Wu L."/>
            <person name="Ma J."/>
        </authorList>
    </citation>
    <scope>NUCLEOTIDE SEQUENCE [LARGE SCALE GENOMIC DNA]</scope>
    <source>
        <strain evidence="4">CGMCC 1.18578</strain>
    </source>
</reference>
<evidence type="ECO:0000256" key="1">
    <source>
        <dbReference type="SAM" id="MobiDB-lite"/>
    </source>
</evidence>
<evidence type="ECO:0000313" key="4">
    <source>
        <dbReference type="Proteomes" id="UP001596108"/>
    </source>
</evidence>
<feature type="domain" description="Protein CotJB" evidence="2">
    <location>
        <begin position="33"/>
        <end position="106"/>
    </location>
</feature>
<evidence type="ECO:0000259" key="2">
    <source>
        <dbReference type="Pfam" id="PF12652"/>
    </source>
</evidence>
<sequence>MAERHERDERTESQRGKRAERSDRGDEAYCAELEELQVVDFALVELTLYLDTHPTDMQAVQQFNQLAQRRQQLASEFEMKHGPLMQYGHSYSRFPWQWVDTPWPWQV</sequence>
<evidence type="ECO:0000313" key="3">
    <source>
        <dbReference type="EMBL" id="MFC5529341.1"/>
    </source>
</evidence>
<proteinExistence type="predicted"/>
<accession>A0ABW0QWI3</accession>
<dbReference type="RefSeq" id="WP_378111211.1">
    <property type="nucleotide sequence ID" value="NZ_JBHSNC010000024.1"/>
</dbReference>
<keyword evidence="3" id="KW-0946">Virion</keyword>
<protein>
    <submittedName>
        <fullName evidence="3">Spore coat protein CotJB</fullName>
    </submittedName>
</protein>
<dbReference type="Proteomes" id="UP001596108">
    <property type="component" value="Unassembled WGS sequence"/>
</dbReference>
<keyword evidence="4" id="KW-1185">Reference proteome</keyword>
<comment type="caution">
    <text evidence="3">The sequence shown here is derived from an EMBL/GenBank/DDBJ whole genome shotgun (WGS) entry which is preliminary data.</text>
</comment>
<dbReference type="EMBL" id="JBHSNC010000024">
    <property type="protein sequence ID" value="MFC5529341.1"/>
    <property type="molecule type" value="Genomic_DNA"/>
</dbReference>
<name>A0ABW0QWI3_9BACL</name>
<dbReference type="Pfam" id="PF12652">
    <property type="entry name" value="CotJB"/>
    <property type="match status" value="1"/>
</dbReference>
<keyword evidence="3" id="KW-0167">Capsid protein</keyword>